<keyword evidence="3" id="KW-0804">Transcription</keyword>
<evidence type="ECO:0000256" key="3">
    <source>
        <dbReference type="ARBA" id="ARBA00023163"/>
    </source>
</evidence>
<accession>A0A4R0IT41</accession>
<dbReference type="GO" id="GO:0003700">
    <property type="term" value="F:DNA-binding transcription factor activity"/>
    <property type="evidence" value="ECO:0007669"/>
    <property type="project" value="InterPro"/>
</dbReference>
<comment type="caution">
    <text evidence="5">The sequence shown here is derived from an EMBL/GenBank/DDBJ whole genome shotgun (WGS) entry which is preliminary data.</text>
</comment>
<feature type="domain" description="HTH marR-type" evidence="4">
    <location>
        <begin position="7"/>
        <end position="139"/>
    </location>
</feature>
<keyword evidence="1" id="KW-0805">Transcription regulation</keyword>
<evidence type="ECO:0000313" key="5">
    <source>
        <dbReference type="EMBL" id="TCC36359.1"/>
    </source>
</evidence>
<dbReference type="GO" id="GO:0006950">
    <property type="term" value="P:response to stress"/>
    <property type="evidence" value="ECO:0007669"/>
    <property type="project" value="TreeGrafter"/>
</dbReference>
<sequence>MTMSEAQATAQWELGKLVHDLDMESNAWMRERVTQLGLTVAQASALRELTGPMTMRELAGQMSCEPSNATVVIDKLESLQLIERRSHPTDRRAKQLHLTPDGAERRKRLLKLLSQEPVVVGLTPQEQDVLQNLLRRAIAARQAS</sequence>
<dbReference type="SMART" id="SM00347">
    <property type="entry name" value="HTH_MARR"/>
    <property type="match status" value="1"/>
</dbReference>
<evidence type="ECO:0000313" key="6">
    <source>
        <dbReference type="Proteomes" id="UP000294225"/>
    </source>
</evidence>
<reference evidence="5 6" key="1">
    <citation type="submission" date="2019-02" db="EMBL/GenBank/DDBJ databases">
        <title>Kribbella capetownensis sp. nov. and Kribbella speibonae sp. nov., isolated from soil.</title>
        <authorList>
            <person name="Curtis S.M."/>
            <person name="Norton I."/>
            <person name="Everest G.J."/>
            <person name="Meyers P.R."/>
        </authorList>
    </citation>
    <scope>NUCLEOTIDE SEQUENCE [LARGE SCALE GENOMIC DNA]</scope>
    <source>
        <strain evidence="5 6">YM55</strain>
    </source>
</reference>
<dbReference type="Proteomes" id="UP000294225">
    <property type="component" value="Unassembled WGS sequence"/>
</dbReference>
<dbReference type="PANTHER" id="PTHR33164">
    <property type="entry name" value="TRANSCRIPTIONAL REGULATOR, MARR FAMILY"/>
    <property type="match status" value="1"/>
</dbReference>
<organism evidence="5 6">
    <name type="scientific">Kribbella speibonae</name>
    <dbReference type="NCBI Taxonomy" id="1572660"/>
    <lineage>
        <taxon>Bacteria</taxon>
        <taxon>Bacillati</taxon>
        <taxon>Actinomycetota</taxon>
        <taxon>Actinomycetes</taxon>
        <taxon>Propionibacteriales</taxon>
        <taxon>Kribbellaceae</taxon>
        <taxon>Kribbella</taxon>
    </lineage>
</organism>
<dbReference type="PRINTS" id="PR00598">
    <property type="entry name" value="HTHMARR"/>
</dbReference>
<dbReference type="AlphaFoldDB" id="A0A4R0IT41"/>
<dbReference type="InterPro" id="IPR036388">
    <property type="entry name" value="WH-like_DNA-bd_sf"/>
</dbReference>
<dbReference type="InterPro" id="IPR036390">
    <property type="entry name" value="WH_DNA-bd_sf"/>
</dbReference>
<dbReference type="Pfam" id="PF01047">
    <property type="entry name" value="MarR"/>
    <property type="match status" value="1"/>
</dbReference>
<dbReference type="InterPro" id="IPR000835">
    <property type="entry name" value="HTH_MarR-typ"/>
</dbReference>
<dbReference type="EMBL" id="SJKC01000003">
    <property type="protein sequence ID" value="TCC36359.1"/>
    <property type="molecule type" value="Genomic_DNA"/>
</dbReference>
<keyword evidence="2" id="KW-0238">DNA-binding</keyword>
<dbReference type="GO" id="GO:0003677">
    <property type="term" value="F:DNA binding"/>
    <property type="evidence" value="ECO:0007669"/>
    <property type="project" value="UniProtKB-KW"/>
</dbReference>
<dbReference type="SUPFAM" id="SSF46785">
    <property type="entry name" value="Winged helix' DNA-binding domain"/>
    <property type="match status" value="1"/>
</dbReference>
<name>A0A4R0IT41_9ACTN</name>
<evidence type="ECO:0000256" key="2">
    <source>
        <dbReference type="ARBA" id="ARBA00023125"/>
    </source>
</evidence>
<dbReference type="InterPro" id="IPR039422">
    <property type="entry name" value="MarR/SlyA-like"/>
</dbReference>
<evidence type="ECO:0000259" key="4">
    <source>
        <dbReference type="PROSITE" id="PS50995"/>
    </source>
</evidence>
<dbReference type="Gene3D" id="1.10.10.10">
    <property type="entry name" value="Winged helix-like DNA-binding domain superfamily/Winged helix DNA-binding domain"/>
    <property type="match status" value="1"/>
</dbReference>
<gene>
    <name evidence="5" type="ORF">E0H92_27310</name>
</gene>
<dbReference type="RefSeq" id="WP_131498185.1">
    <property type="nucleotide sequence ID" value="NZ_SJKC01000003.1"/>
</dbReference>
<proteinExistence type="predicted"/>
<protein>
    <submittedName>
        <fullName evidence="5">MarR family transcriptional regulator</fullName>
    </submittedName>
</protein>
<dbReference type="PROSITE" id="PS50995">
    <property type="entry name" value="HTH_MARR_2"/>
    <property type="match status" value="1"/>
</dbReference>
<dbReference type="PANTHER" id="PTHR33164:SF64">
    <property type="entry name" value="TRANSCRIPTIONAL REGULATOR SLYA"/>
    <property type="match status" value="1"/>
</dbReference>
<evidence type="ECO:0000256" key="1">
    <source>
        <dbReference type="ARBA" id="ARBA00023015"/>
    </source>
</evidence>